<evidence type="ECO:0000313" key="3">
    <source>
        <dbReference type="EMBL" id="KAK7013462.1"/>
    </source>
</evidence>
<dbReference type="InterPro" id="IPR036397">
    <property type="entry name" value="RNaseH_sf"/>
</dbReference>
<dbReference type="SUPFAM" id="SSF53098">
    <property type="entry name" value="Ribonuclease H-like"/>
    <property type="match status" value="1"/>
</dbReference>
<sequence length="518" mass="57156">MVRLWGRSQADRAATAGLTADTADLTAVHDLSRGTKAVLALSCIATPTFGLPHSYVRQLFQSVVVPRMEYGLPVWYKPVVEREGTRRAGTVWVAKALGKVQRQACKLITGALRTTATDVLDFHANLLPLHIRLNRSAYNAAARAPCLPPVVQPRSPHLPPLPPRPSISSLSNPSPHPRVPHLQIRFRNNRPAATTYPDLSGCTFHLRRTRQTYSEGGHGENHGTRRDMYLHRRVGLRGGDGSRSSSGHGKGSGHQKIEAFGIVCGAILALDIVADISRLTDVDIFLDCQPAIAALSSPKTQPGQYLLAVFHAILGRLTRTRRTLKIRLRWVPAHVGIAGNELVDTLAKEAALGASTPLKTSVKIFESPLPVSRAAAIAAGSKAFTRKWVEEWRTSPRHARIAFFDSPTPSNVVWKMYNGLSRPQCSILTQLRTGHIELNAYLFRFHLAPSPSCPHCNVPESVPHFLLLCPAYRAQRLRLYMRLGTARVTLRRLISSKHDPNPVLAFVRDTHRLPSYAL</sequence>
<comment type="caution">
    <text evidence="3">The sequence shown here is derived from an EMBL/GenBank/DDBJ whole genome shotgun (WGS) entry which is preliminary data.</text>
</comment>
<reference evidence="3 4" key="1">
    <citation type="journal article" date="2024" name="J Genomics">
        <title>Draft genome sequencing and assembly of Favolaschia claudopus CIRM-BRFM 2984 isolated from oak limbs.</title>
        <authorList>
            <person name="Navarro D."/>
            <person name="Drula E."/>
            <person name="Chaduli D."/>
            <person name="Cazenave R."/>
            <person name="Ahrendt S."/>
            <person name="Wang J."/>
            <person name="Lipzen A."/>
            <person name="Daum C."/>
            <person name="Barry K."/>
            <person name="Grigoriev I.V."/>
            <person name="Favel A."/>
            <person name="Rosso M.N."/>
            <person name="Martin F."/>
        </authorList>
    </citation>
    <scope>NUCLEOTIDE SEQUENCE [LARGE SCALE GENOMIC DNA]</scope>
    <source>
        <strain evidence="3 4">CIRM-BRFM 2984</strain>
    </source>
</reference>
<feature type="domain" description="RNase H type-1" evidence="2">
    <location>
        <begin position="231"/>
        <end position="352"/>
    </location>
</feature>
<dbReference type="CDD" id="cd09276">
    <property type="entry name" value="Rnase_HI_RT_non_LTR"/>
    <property type="match status" value="1"/>
</dbReference>
<dbReference type="Proteomes" id="UP001362999">
    <property type="component" value="Unassembled WGS sequence"/>
</dbReference>
<dbReference type="Gene3D" id="3.30.420.10">
    <property type="entry name" value="Ribonuclease H-like superfamily/Ribonuclease H"/>
    <property type="match status" value="1"/>
</dbReference>
<name>A0AAW0AKZ9_9AGAR</name>
<feature type="compositionally biased region" description="Pro residues" evidence="1">
    <location>
        <begin position="154"/>
        <end position="165"/>
    </location>
</feature>
<dbReference type="InterPro" id="IPR012337">
    <property type="entry name" value="RNaseH-like_sf"/>
</dbReference>
<dbReference type="AlphaFoldDB" id="A0AAW0AKZ9"/>
<protein>
    <recommendedName>
        <fullName evidence="2">RNase H type-1 domain-containing protein</fullName>
    </recommendedName>
</protein>
<evidence type="ECO:0000259" key="2">
    <source>
        <dbReference type="PROSITE" id="PS50879"/>
    </source>
</evidence>
<dbReference type="PROSITE" id="PS50879">
    <property type="entry name" value="RNASE_H_1"/>
    <property type="match status" value="1"/>
</dbReference>
<dbReference type="InterPro" id="IPR002156">
    <property type="entry name" value="RNaseH_domain"/>
</dbReference>
<accession>A0AAW0AKZ9</accession>
<feature type="region of interest" description="Disordered" evidence="1">
    <location>
        <begin position="154"/>
        <end position="178"/>
    </location>
</feature>
<proteinExistence type="predicted"/>
<keyword evidence="4" id="KW-1185">Reference proteome</keyword>
<dbReference type="GO" id="GO:0003676">
    <property type="term" value="F:nucleic acid binding"/>
    <property type="evidence" value="ECO:0007669"/>
    <property type="project" value="InterPro"/>
</dbReference>
<evidence type="ECO:0000313" key="4">
    <source>
        <dbReference type="Proteomes" id="UP001362999"/>
    </source>
</evidence>
<evidence type="ECO:0000256" key="1">
    <source>
        <dbReference type="SAM" id="MobiDB-lite"/>
    </source>
</evidence>
<organism evidence="3 4">
    <name type="scientific">Favolaschia claudopus</name>
    <dbReference type="NCBI Taxonomy" id="2862362"/>
    <lineage>
        <taxon>Eukaryota</taxon>
        <taxon>Fungi</taxon>
        <taxon>Dikarya</taxon>
        <taxon>Basidiomycota</taxon>
        <taxon>Agaricomycotina</taxon>
        <taxon>Agaricomycetes</taxon>
        <taxon>Agaricomycetidae</taxon>
        <taxon>Agaricales</taxon>
        <taxon>Marasmiineae</taxon>
        <taxon>Mycenaceae</taxon>
        <taxon>Favolaschia</taxon>
    </lineage>
</organism>
<gene>
    <name evidence="3" type="ORF">R3P38DRAFT_3206780</name>
</gene>
<dbReference type="GO" id="GO:0004523">
    <property type="term" value="F:RNA-DNA hybrid ribonuclease activity"/>
    <property type="evidence" value="ECO:0007669"/>
    <property type="project" value="InterPro"/>
</dbReference>
<dbReference type="EMBL" id="JAWWNJ010000059">
    <property type="protein sequence ID" value="KAK7013462.1"/>
    <property type="molecule type" value="Genomic_DNA"/>
</dbReference>